<proteinExistence type="predicted"/>
<reference evidence="3" key="1">
    <citation type="journal article" date="2019" name="Int. J. Syst. Evol. Microbiol.">
        <title>The Global Catalogue of Microorganisms (GCM) 10K type strain sequencing project: providing services to taxonomists for standard genome sequencing and annotation.</title>
        <authorList>
            <consortium name="The Broad Institute Genomics Platform"/>
            <consortium name="The Broad Institute Genome Sequencing Center for Infectious Disease"/>
            <person name="Wu L."/>
            <person name="Ma J."/>
        </authorList>
    </citation>
    <scope>NUCLEOTIDE SEQUENCE [LARGE SCALE GENOMIC DNA]</scope>
    <source>
        <strain evidence="3">JCM 17986</strain>
    </source>
</reference>
<dbReference type="Proteomes" id="UP001500466">
    <property type="component" value="Unassembled WGS sequence"/>
</dbReference>
<accession>A0ABP9GP18</accession>
<organism evidence="2 3">
    <name type="scientific">Yinghuangia aomiensis</name>
    <dbReference type="NCBI Taxonomy" id="676205"/>
    <lineage>
        <taxon>Bacteria</taxon>
        <taxon>Bacillati</taxon>
        <taxon>Actinomycetota</taxon>
        <taxon>Actinomycetes</taxon>
        <taxon>Kitasatosporales</taxon>
        <taxon>Streptomycetaceae</taxon>
        <taxon>Yinghuangia</taxon>
    </lineage>
</organism>
<name>A0ABP9GP18_9ACTN</name>
<keyword evidence="3" id="KW-1185">Reference proteome</keyword>
<comment type="caution">
    <text evidence="2">The sequence shown here is derived from an EMBL/GenBank/DDBJ whole genome shotgun (WGS) entry which is preliminary data.</text>
</comment>
<keyword evidence="1" id="KW-0732">Signal</keyword>
<feature type="signal peptide" evidence="1">
    <location>
        <begin position="1"/>
        <end position="28"/>
    </location>
</feature>
<sequence>MASPLRTVMAASLGAAVALGIGASAASAAPPVQPGQTRLDPALDAALPAVLNPAQTAALNPLAGTGFNPLDNAVGTEVGDLPVGTDMATGKLAHGTNLQDLLGNGPLQGVGPLV</sequence>
<evidence type="ECO:0008006" key="4">
    <source>
        <dbReference type="Google" id="ProtNLM"/>
    </source>
</evidence>
<evidence type="ECO:0000256" key="1">
    <source>
        <dbReference type="SAM" id="SignalP"/>
    </source>
</evidence>
<gene>
    <name evidence="2" type="ORF">GCM10023205_07410</name>
</gene>
<dbReference type="EMBL" id="BAABHS010000002">
    <property type="protein sequence ID" value="GAA4949457.1"/>
    <property type="molecule type" value="Genomic_DNA"/>
</dbReference>
<feature type="chain" id="PRO_5045707757" description="ATP-binding protein" evidence="1">
    <location>
        <begin position="29"/>
        <end position="114"/>
    </location>
</feature>
<evidence type="ECO:0000313" key="3">
    <source>
        <dbReference type="Proteomes" id="UP001500466"/>
    </source>
</evidence>
<protein>
    <recommendedName>
        <fullName evidence="4">ATP-binding protein</fullName>
    </recommendedName>
</protein>
<evidence type="ECO:0000313" key="2">
    <source>
        <dbReference type="EMBL" id="GAA4949457.1"/>
    </source>
</evidence>
<dbReference type="RefSeq" id="WP_345673774.1">
    <property type="nucleotide sequence ID" value="NZ_BAABHS010000002.1"/>
</dbReference>